<protein>
    <submittedName>
        <fullName evidence="1">Uncharacterized protein</fullName>
    </submittedName>
</protein>
<dbReference type="AlphaFoldDB" id="A0A0F9T918"/>
<dbReference type="EMBL" id="LAZR01000305">
    <property type="protein sequence ID" value="KKN75704.1"/>
    <property type="molecule type" value="Genomic_DNA"/>
</dbReference>
<evidence type="ECO:0000313" key="1">
    <source>
        <dbReference type="EMBL" id="KKN75704.1"/>
    </source>
</evidence>
<organism evidence="1">
    <name type="scientific">marine sediment metagenome</name>
    <dbReference type="NCBI Taxonomy" id="412755"/>
    <lineage>
        <taxon>unclassified sequences</taxon>
        <taxon>metagenomes</taxon>
        <taxon>ecological metagenomes</taxon>
    </lineage>
</organism>
<reference evidence="1" key="1">
    <citation type="journal article" date="2015" name="Nature">
        <title>Complex archaea that bridge the gap between prokaryotes and eukaryotes.</title>
        <authorList>
            <person name="Spang A."/>
            <person name="Saw J.H."/>
            <person name="Jorgensen S.L."/>
            <person name="Zaremba-Niedzwiedzka K."/>
            <person name="Martijn J."/>
            <person name="Lind A.E."/>
            <person name="van Eijk R."/>
            <person name="Schleper C."/>
            <person name="Guy L."/>
            <person name="Ettema T.J."/>
        </authorList>
    </citation>
    <scope>NUCLEOTIDE SEQUENCE</scope>
</reference>
<gene>
    <name evidence="1" type="ORF">LCGC14_0378070</name>
</gene>
<comment type="caution">
    <text evidence="1">The sequence shown here is derived from an EMBL/GenBank/DDBJ whole genome shotgun (WGS) entry which is preliminary data.</text>
</comment>
<sequence>MKNFEDKFKRFNCKLKVDALKFAENQFVKNPHLKQKNQLTRN</sequence>
<accession>A0A0F9T918</accession>
<proteinExistence type="predicted"/>
<name>A0A0F9T918_9ZZZZ</name>